<accession>A0ABR4H7H3</accession>
<name>A0ABR4H7H3_9EURO</name>
<gene>
    <name evidence="1" type="ORF">BJX63DRAFT_399229</name>
</gene>
<evidence type="ECO:0000313" key="1">
    <source>
        <dbReference type="EMBL" id="KAL2811417.1"/>
    </source>
</evidence>
<evidence type="ECO:0000313" key="2">
    <source>
        <dbReference type="Proteomes" id="UP001610334"/>
    </source>
</evidence>
<reference evidence="1 2" key="1">
    <citation type="submission" date="2024-07" db="EMBL/GenBank/DDBJ databases">
        <title>Section-level genome sequencing and comparative genomics of Aspergillus sections Usti and Cavernicolus.</title>
        <authorList>
            <consortium name="Lawrence Berkeley National Laboratory"/>
            <person name="Nybo J.L."/>
            <person name="Vesth T.C."/>
            <person name="Theobald S."/>
            <person name="Frisvad J.C."/>
            <person name="Larsen T.O."/>
            <person name="Kjaerboelling I."/>
            <person name="Rothschild-Mancinelli K."/>
            <person name="Lyhne E.K."/>
            <person name="Kogle M.E."/>
            <person name="Barry K."/>
            <person name="Clum A."/>
            <person name="Na H."/>
            <person name="Ledsgaard L."/>
            <person name="Lin J."/>
            <person name="Lipzen A."/>
            <person name="Kuo A."/>
            <person name="Riley R."/>
            <person name="Mondo S."/>
            <person name="Labutti K."/>
            <person name="Haridas S."/>
            <person name="Pangalinan J."/>
            <person name="Salamov A.A."/>
            <person name="Simmons B.A."/>
            <person name="Magnuson J.K."/>
            <person name="Chen J."/>
            <person name="Drula E."/>
            <person name="Henrissat B."/>
            <person name="Wiebenga A."/>
            <person name="Lubbers R.J."/>
            <person name="Gomes A.C."/>
            <person name="Makela M.R."/>
            <person name="Stajich J."/>
            <person name="Grigoriev I.V."/>
            <person name="Mortensen U.H."/>
            <person name="De Vries R.P."/>
            <person name="Baker S.E."/>
            <person name="Andersen M.R."/>
        </authorList>
    </citation>
    <scope>NUCLEOTIDE SEQUENCE [LARGE SCALE GENOMIC DNA]</scope>
    <source>
        <strain evidence="1 2">CBS 588.65</strain>
    </source>
</reference>
<protein>
    <submittedName>
        <fullName evidence="1">Uncharacterized protein</fullName>
    </submittedName>
</protein>
<organism evidence="1 2">
    <name type="scientific">Aspergillus granulosus</name>
    <dbReference type="NCBI Taxonomy" id="176169"/>
    <lineage>
        <taxon>Eukaryota</taxon>
        <taxon>Fungi</taxon>
        <taxon>Dikarya</taxon>
        <taxon>Ascomycota</taxon>
        <taxon>Pezizomycotina</taxon>
        <taxon>Eurotiomycetes</taxon>
        <taxon>Eurotiomycetidae</taxon>
        <taxon>Eurotiales</taxon>
        <taxon>Aspergillaceae</taxon>
        <taxon>Aspergillus</taxon>
        <taxon>Aspergillus subgen. Nidulantes</taxon>
    </lineage>
</organism>
<keyword evidence="2" id="KW-1185">Reference proteome</keyword>
<comment type="caution">
    <text evidence="1">The sequence shown here is derived from an EMBL/GenBank/DDBJ whole genome shotgun (WGS) entry which is preliminary data.</text>
</comment>
<proteinExistence type="predicted"/>
<sequence length="80" mass="8802">MHILSPASAVLAEVRTAYSPTESVWRRKSGQMTGWNGWFDSRFGITILVRRIASLACFSTLVSGNVMELSTGNYSAYLIA</sequence>
<dbReference type="Proteomes" id="UP001610334">
    <property type="component" value="Unassembled WGS sequence"/>
</dbReference>
<dbReference type="EMBL" id="JBFXLT010000058">
    <property type="protein sequence ID" value="KAL2811417.1"/>
    <property type="molecule type" value="Genomic_DNA"/>
</dbReference>